<evidence type="ECO:0000313" key="2">
    <source>
        <dbReference type="Proteomes" id="UP000693689"/>
    </source>
</evidence>
<reference evidence="1 2" key="1">
    <citation type="submission" date="2020-07" db="EMBL/GenBank/DDBJ databases">
        <title>Highly diverse flavobacterial phages as mortality factor during North Sea spring blooms.</title>
        <authorList>
            <person name="Bartlau N."/>
            <person name="Wichels A."/>
            <person name="Krohne G."/>
            <person name="Adriaenssens E.M."/>
            <person name="Heins A."/>
            <person name="Fuchs B.M."/>
            <person name="Amann R."/>
            <person name="Moraru C."/>
        </authorList>
    </citation>
    <scope>NUCLEOTIDE SEQUENCE [LARGE SCALE GENOMIC DNA]</scope>
</reference>
<sequence length="65" mass="7854">MEKTIYDLELHETLWVNEIEANVTRVASGWLYKYEKEVYVESSDYYKQEVIQIIFVPYCNTLIKN</sequence>
<evidence type="ECO:0000313" key="1">
    <source>
        <dbReference type="EMBL" id="QQO97069.1"/>
    </source>
</evidence>
<keyword evidence="2" id="KW-1185">Reference proteome</keyword>
<accession>A0A8E4XVJ9</accession>
<name>A0A8E4XVJ9_9CAUD</name>
<organism evidence="1 2">
    <name type="scientific">Cellulophaga phage Nekkels_1</name>
    <dbReference type="NCBI Taxonomy" id="2745692"/>
    <lineage>
        <taxon>Viruses</taxon>
        <taxon>Duplodnaviria</taxon>
        <taxon>Heunggongvirae</taxon>
        <taxon>Uroviricota</taxon>
        <taxon>Caudoviricetes</taxon>
        <taxon>Assiduviridae</taxon>
        <taxon>Nekkelsvirus</taxon>
        <taxon>Nekkelsvirus Nekkels</taxon>
    </lineage>
</organism>
<proteinExistence type="predicted"/>
<gene>
    <name evidence="1" type="ORF">Nekkels1_65</name>
</gene>
<protein>
    <submittedName>
        <fullName evidence="1">Uncharacterized protein</fullName>
    </submittedName>
</protein>
<dbReference type="Proteomes" id="UP000693689">
    <property type="component" value="Segment"/>
</dbReference>
<dbReference type="EMBL" id="MT732443">
    <property type="protein sequence ID" value="QQO97069.1"/>
    <property type="molecule type" value="Genomic_DNA"/>
</dbReference>